<dbReference type="GO" id="GO:0005829">
    <property type="term" value="C:cytosol"/>
    <property type="evidence" value="ECO:0007669"/>
    <property type="project" value="TreeGrafter"/>
</dbReference>
<dbReference type="GO" id="GO:0046872">
    <property type="term" value="F:metal ion binding"/>
    <property type="evidence" value="ECO:0007669"/>
    <property type="project" value="UniProtKB-KW"/>
</dbReference>
<comment type="cofactor">
    <cofactor evidence="1">
        <name>Zn(2+)</name>
        <dbReference type="ChEBI" id="CHEBI:29105"/>
    </cofactor>
</comment>
<gene>
    <name evidence="7" type="primary">mtaD_1</name>
    <name evidence="7" type="ORF">LCER1_G006099</name>
</gene>
<dbReference type="OrthoDB" id="194468at2759"/>
<keyword evidence="4" id="KW-0862">Zinc</keyword>
<dbReference type="Gene3D" id="2.30.40.10">
    <property type="entry name" value="Urease, subunit C, domain 1"/>
    <property type="match status" value="1"/>
</dbReference>
<dbReference type="GO" id="GO:0019239">
    <property type="term" value="F:deaminase activity"/>
    <property type="evidence" value="ECO:0007669"/>
    <property type="project" value="TreeGrafter"/>
</dbReference>
<evidence type="ECO:0000313" key="8">
    <source>
        <dbReference type="Proteomes" id="UP000481288"/>
    </source>
</evidence>
<evidence type="ECO:0000256" key="3">
    <source>
        <dbReference type="ARBA" id="ARBA00022801"/>
    </source>
</evidence>
<dbReference type="Pfam" id="PF01979">
    <property type="entry name" value="Amidohydro_1"/>
    <property type="match status" value="2"/>
</dbReference>
<reference evidence="7 8" key="1">
    <citation type="submission" date="2018-05" db="EMBL/GenBank/DDBJ databases">
        <title>Whole genome sequencing for identification of molecular markers to develop diagnostic detection tools for the regulated plant pathogen Lachnellula willkommii.</title>
        <authorList>
            <person name="Giroux E."/>
            <person name="Bilodeau G."/>
        </authorList>
    </citation>
    <scope>NUCLEOTIDE SEQUENCE [LARGE SCALE GENOMIC DNA]</scope>
    <source>
        <strain evidence="7 8">CBS 625.97</strain>
    </source>
</reference>
<organism evidence="7 8">
    <name type="scientific">Lachnellula cervina</name>
    <dbReference type="NCBI Taxonomy" id="1316786"/>
    <lineage>
        <taxon>Eukaryota</taxon>
        <taxon>Fungi</taxon>
        <taxon>Dikarya</taxon>
        <taxon>Ascomycota</taxon>
        <taxon>Pezizomycotina</taxon>
        <taxon>Leotiomycetes</taxon>
        <taxon>Helotiales</taxon>
        <taxon>Lachnaceae</taxon>
        <taxon>Lachnellula</taxon>
    </lineage>
</organism>
<evidence type="ECO:0000259" key="6">
    <source>
        <dbReference type="Pfam" id="PF01979"/>
    </source>
</evidence>
<sequence length="520" mass="56720">MCNSKFTLIAVIVLIHVAAVLAKTKLLTGGTIIAYDEGIQLPKVIRGGALIVKDDRIDQILDIAPLNGTFPVDTEVIDCTNKIITPGFIDTHRHGWQTVFKTMGSNTTLGDYFVRYSASVAQPLFTPEDVYISQKVGIFEALNAGTTTILDHAHHTWTREHAAAGYNGSIDIISLYKNNYSNGASWMLGKQAILLRSLCHMTISLQTHTERIRKTFKQSLRCASDLIGLISVTEKPISKCLPVTTSLGHGTVYAQNPHLSTATDVRETVGNAPEDLHNAGILNTSIAVVLAHGSAISAHSAALLRATNQHISITPESEMHYGHLHPTSHLIADQGSLGIDTHFTFSTDILTQARLWLQSTRYRMYSNTVDRWQIPNSNPFSVAQAFLLATRNGGLALGRKDLGVITKNAKADLLVWDGTSPSLLGWADPIAAVILHASIGDIDHVLVDGNFVKRDKKLIIKGYDDDVSNFLDAAKRIQQKLRDTPLVPQVGKWLGGFPFGEQYQIDVQSGNGTGYGPSYI</sequence>
<dbReference type="InterPro" id="IPR032466">
    <property type="entry name" value="Metal_Hydrolase"/>
</dbReference>
<accession>A0A7D8UML9</accession>
<evidence type="ECO:0000313" key="7">
    <source>
        <dbReference type="EMBL" id="TVY52596.1"/>
    </source>
</evidence>
<keyword evidence="2" id="KW-0479">Metal-binding</keyword>
<dbReference type="PANTHER" id="PTHR11271">
    <property type="entry name" value="GUANINE DEAMINASE"/>
    <property type="match status" value="1"/>
</dbReference>
<evidence type="ECO:0000256" key="5">
    <source>
        <dbReference type="SAM" id="SignalP"/>
    </source>
</evidence>
<evidence type="ECO:0000256" key="4">
    <source>
        <dbReference type="ARBA" id="ARBA00022833"/>
    </source>
</evidence>
<feature type="chain" id="PRO_5029020498" evidence="5">
    <location>
        <begin position="23"/>
        <end position="520"/>
    </location>
</feature>
<feature type="signal peptide" evidence="5">
    <location>
        <begin position="1"/>
        <end position="22"/>
    </location>
</feature>
<feature type="domain" description="Amidohydrolase-related" evidence="6">
    <location>
        <begin position="273"/>
        <end position="452"/>
    </location>
</feature>
<keyword evidence="5" id="KW-0732">Signal</keyword>
<dbReference type="InterPro" id="IPR051607">
    <property type="entry name" value="Metallo-dep_hydrolases"/>
</dbReference>
<proteinExistence type="predicted"/>
<dbReference type="EMBL" id="QGMG01000584">
    <property type="protein sequence ID" value="TVY52596.1"/>
    <property type="molecule type" value="Genomic_DNA"/>
</dbReference>
<dbReference type="PANTHER" id="PTHR11271:SF37">
    <property type="entry name" value="FAMILY PROTEIN, PUTATIVE (AFU_ORTHOLOGUE AFUA_4G00460)-RELATED"/>
    <property type="match status" value="1"/>
</dbReference>
<evidence type="ECO:0000256" key="2">
    <source>
        <dbReference type="ARBA" id="ARBA00022723"/>
    </source>
</evidence>
<dbReference type="Proteomes" id="UP000481288">
    <property type="component" value="Unassembled WGS sequence"/>
</dbReference>
<name>A0A7D8UML9_9HELO</name>
<dbReference type="SUPFAM" id="SSF51556">
    <property type="entry name" value="Metallo-dependent hydrolases"/>
    <property type="match status" value="1"/>
</dbReference>
<comment type="caution">
    <text evidence="7">The sequence shown here is derived from an EMBL/GenBank/DDBJ whole genome shotgun (WGS) entry which is preliminary data.</text>
</comment>
<feature type="domain" description="Amidohydrolase-related" evidence="6">
    <location>
        <begin position="83"/>
        <end position="156"/>
    </location>
</feature>
<evidence type="ECO:0000256" key="1">
    <source>
        <dbReference type="ARBA" id="ARBA00001947"/>
    </source>
</evidence>
<dbReference type="Gene3D" id="3.20.20.140">
    <property type="entry name" value="Metal-dependent hydrolases"/>
    <property type="match status" value="1"/>
</dbReference>
<dbReference type="AlphaFoldDB" id="A0A7D8UML9"/>
<dbReference type="InterPro" id="IPR011059">
    <property type="entry name" value="Metal-dep_hydrolase_composite"/>
</dbReference>
<dbReference type="InterPro" id="IPR006680">
    <property type="entry name" value="Amidohydro-rel"/>
</dbReference>
<keyword evidence="3" id="KW-0378">Hydrolase</keyword>
<keyword evidence="8" id="KW-1185">Reference proteome</keyword>
<dbReference type="SUPFAM" id="SSF51338">
    <property type="entry name" value="Composite domain of metallo-dependent hydrolases"/>
    <property type="match status" value="1"/>
</dbReference>
<protein>
    <submittedName>
        <fullName evidence="7">5-methylthioadenosine/S-adenosylhomocysteine deaminase</fullName>
    </submittedName>
</protein>